<dbReference type="SUPFAM" id="SSF52096">
    <property type="entry name" value="ClpP/crotonase"/>
    <property type="match status" value="1"/>
</dbReference>
<feature type="chain" id="PRO_5008675213" evidence="1">
    <location>
        <begin position="20"/>
        <end position="222"/>
    </location>
</feature>
<protein>
    <submittedName>
        <fullName evidence="2">ATP-dependent Clp protease proteolytic subunit</fullName>
    </submittedName>
</protein>
<gene>
    <name evidence="2" type="ORF">PWN146_03387</name>
</gene>
<dbReference type="Pfam" id="PF00574">
    <property type="entry name" value="CLP_protease"/>
    <property type="match status" value="1"/>
</dbReference>
<feature type="signal peptide" evidence="1">
    <location>
        <begin position="1"/>
        <end position="19"/>
    </location>
</feature>
<name>A0A1C3HHZ6_SERMA</name>
<dbReference type="AlphaFoldDB" id="A0A1C3HHZ6"/>
<dbReference type="InterPro" id="IPR029045">
    <property type="entry name" value="ClpP/crotonase-like_dom_sf"/>
</dbReference>
<keyword evidence="1" id="KW-0732">Signal</keyword>
<reference evidence="2" key="1">
    <citation type="submission" date="2016-05" db="EMBL/GenBank/DDBJ databases">
        <authorList>
            <person name="Cock P.J.A."/>
            <person name="Cock P.J.A."/>
        </authorList>
    </citation>
    <scope>NUCLEOTIDE SEQUENCE</scope>
    <source>
        <strain evidence="2">PWN146_assembly</strain>
    </source>
</reference>
<sequence>MLKMSIVTLTLVLPAITHAEMHWVKNDKIKPDNVDTVKIVYNGDVTPTLIAELISALDEINADYPTVKSIKLFISSFGGSMESGYLAYQAIKGSKIPVEAINAGMTASSATLVYCGAQKRYTFQDASFMLHPSASPNTKADWIRPNDIEFIRKDVEDGNKYFKSIYGSCTTLERQDIEKILFSNDYARYLRPKDAEKIKLSQGSVEGIASTPVSYYITEVKN</sequence>
<organism evidence="2">
    <name type="scientific">Serratia marcescens</name>
    <dbReference type="NCBI Taxonomy" id="615"/>
    <lineage>
        <taxon>Bacteria</taxon>
        <taxon>Pseudomonadati</taxon>
        <taxon>Pseudomonadota</taxon>
        <taxon>Gammaproteobacteria</taxon>
        <taxon>Enterobacterales</taxon>
        <taxon>Yersiniaceae</taxon>
        <taxon>Serratia</taxon>
    </lineage>
</organism>
<evidence type="ECO:0000256" key="1">
    <source>
        <dbReference type="SAM" id="SignalP"/>
    </source>
</evidence>
<evidence type="ECO:0000313" key="2">
    <source>
        <dbReference type="EMBL" id="SAY44676.1"/>
    </source>
</evidence>
<dbReference type="EMBL" id="LT575490">
    <property type="protein sequence ID" value="SAY44676.1"/>
    <property type="molecule type" value="Genomic_DNA"/>
</dbReference>
<dbReference type="InterPro" id="IPR023562">
    <property type="entry name" value="ClpP/TepA"/>
</dbReference>
<proteinExistence type="predicted"/>
<accession>A0A1C3HHZ6</accession>
<keyword evidence="2" id="KW-0645">Protease</keyword>
<dbReference type="GO" id="GO:0006508">
    <property type="term" value="P:proteolysis"/>
    <property type="evidence" value="ECO:0007669"/>
    <property type="project" value="UniProtKB-KW"/>
</dbReference>
<keyword evidence="2" id="KW-0378">Hydrolase</keyword>
<dbReference type="GO" id="GO:0008233">
    <property type="term" value="F:peptidase activity"/>
    <property type="evidence" value="ECO:0007669"/>
    <property type="project" value="UniProtKB-KW"/>
</dbReference>
<dbReference type="Gene3D" id="3.90.226.10">
    <property type="entry name" value="2-enoyl-CoA Hydratase, Chain A, domain 1"/>
    <property type="match status" value="1"/>
</dbReference>